<evidence type="ECO:0000313" key="2">
    <source>
        <dbReference type="Proteomes" id="UP001519460"/>
    </source>
</evidence>
<gene>
    <name evidence="1" type="ORF">BaRGS_00011900</name>
</gene>
<protein>
    <submittedName>
        <fullName evidence="1">Uncharacterized protein</fullName>
    </submittedName>
</protein>
<dbReference type="EMBL" id="JACVVK020000063">
    <property type="protein sequence ID" value="KAK7496920.1"/>
    <property type="molecule type" value="Genomic_DNA"/>
</dbReference>
<evidence type="ECO:0000313" key="1">
    <source>
        <dbReference type="EMBL" id="KAK7496920.1"/>
    </source>
</evidence>
<dbReference type="AlphaFoldDB" id="A0ABD0LC27"/>
<organism evidence="1 2">
    <name type="scientific">Batillaria attramentaria</name>
    <dbReference type="NCBI Taxonomy" id="370345"/>
    <lineage>
        <taxon>Eukaryota</taxon>
        <taxon>Metazoa</taxon>
        <taxon>Spiralia</taxon>
        <taxon>Lophotrochozoa</taxon>
        <taxon>Mollusca</taxon>
        <taxon>Gastropoda</taxon>
        <taxon>Caenogastropoda</taxon>
        <taxon>Sorbeoconcha</taxon>
        <taxon>Cerithioidea</taxon>
        <taxon>Batillariidae</taxon>
        <taxon>Batillaria</taxon>
    </lineage>
</organism>
<accession>A0ABD0LC27</accession>
<keyword evidence="2" id="KW-1185">Reference proteome</keyword>
<comment type="caution">
    <text evidence="1">The sequence shown here is derived from an EMBL/GenBank/DDBJ whole genome shotgun (WGS) entry which is preliminary data.</text>
</comment>
<sequence length="86" mass="9643">MQSLHCRPQDVDSIEALVDILRILASLRPGTIASIPVDRFGIRYCRVRFPAGHKTIIVGDSLWTIIPVPANRRTNSPANSLWQTFC</sequence>
<dbReference type="Proteomes" id="UP001519460">
    <property type="component" value="Unassembled WGS sequence"/>
</dbReference>
<proteinExistence type="predicted"/>
<reference evidence="1 2" key="1">
    <citation type="journal article" date="2023" name="Sci. Data">
        <title>Genome assembly of the Korean intertidal mud-creeper Batillaria attramentaria.</title>
        <authorList>
            <person name="Patra A.K."/>
            <person name="Ho P.T."/>
            <person name="Jun S."/>
            <person name="Lee S.J."/>
            <person name="Kim Y."/>
            <person name="Won Y.J."/>
        </authorList>
    </citation>
    <scope>NUCLEOTIDE SEQUENCE [LARGE SCALE GENOMIC DNA]</scope>
    <source>
        <strain evidence="1">Wonlab-2016</strain>
    </source>
</reference>
<name>A0ABD0LC27_9CAEN</name>